<dbReference type="AlphaFoldDB" id="A0A1G4I3X4"/>
<evidence type="ECO:0000256" key="8">
    <source>
        <dbReference type="ARBA" id="ARBA00023288"/>
    </source>
</evidence>
<feature type="domain" description="Trypanosome variant surface glycoprotein B-type N-terminal" evidence="9">
    <location>
        <begin position="7"/>
        <end position="82"/>
    </location>
</feature>
<dbReference type="InterPro" id="IPR025932">
    <property type="entry name" value="Trypano_VSG_B_N_dom"/>
</dbReference>
<evidence type="ECO:0000313" key="10">
    <source>
        <dbReference type="EMBL" id="SCU66511.1"/>
    </source>
</evidence>
<keyword evidence="11" id="KW-1185">Reference proteome</keyword>
<dbReference type="Proteomes" id="UP000195570">
    <property type="component" value="Unassembled WGS sequence"/>
</dbReference>
<evidence type="ECO:0000256" key="7">
    <source>
        <dbReference type="ARBA" id="ARBA00023180"/>
    </source>
</evidence>
<dbReference type="VEuPathDB" id="TriTrypDB:TEOVI_000861000"/>
<dbReference type="GeneID" id="92382544"/>
<evidence type="ECO:0000256" key="2">
    <source>
        <dbReference type="ARBA" id="ARBA00004609"/>
    </source>
</evidence>
<keyword evidence="5" id="KW-0732">Signal</keyword>
<comment type="function">
    <text evidence="1">VSG forms a coat on the surface of the parasite. The trypanosome evades the immune response of the host by expressing a series of antigenically distinct VSGs from an estimated 1000 VSG genes.</text>
</comment>
<dbReference type="GO" id="GO:0098552">
    <property type="term" value="C:side of membrane"/>
    <property type="evidence" value="ECO:0007669"/>
    <property type="project" value="UniProtKB-KW"/>
</dbReference>
<dbReference type="EMBL" id="CZPT02000560">
    <property type="protein sequence ID" value="SCU66511.1"/>
    <property type="molecule type" value="Genomic_DNA"/>
</dbReference>
<dbReference type="Pfam" id="PF13206">
    <property type="entry name" value="VSG_B"/>
    <property type="match status" value="1"/>
</dbReference>
<dbReference type="GO" id="GO:0005886">
    <property type="term" value="C:plasma membrane"/>
    <property type="evidence" value="ECO:0007669"/>
    <property type="project" value="UniProtKB-SubCell"/>
</dbReference>
<keyword evidence="3" id="KW-1003">Cell membrane</keyword>
<reference evidence="10" key="1">
    <citation type="submission" date="2016-09" db="EMBL/GenBank/DDBJ databases">
        <authorList>
            <person name="Hebert L."/>
            <person name="Moumen B."/>
        </authorList>
    </citation>
    <scope>NUCLEOTIDE SEQUENCE [LARGE SCALE GENOMIC DNA]</scope>
    <source>
        <strain evidence="10">OVI</strain>
    </source>
</reference>
<keyword evidence="4" id="KW-0336">GPI-anchor</keyword>
<keyword evidence="7" id="KW-0325">Glycoprotein</keyword>
<evidence type="ECO:0000259" key="9">
    <source>
        <dbReference type="Pfam" id="PF13206"/>
    </source>
</evidence>
<evidence type="ECO:0000256" key="5">
    <source>
        <dbReference type="ARBA" id="ARBA00022729"/>
    </source>
</evidence>
<comment type="caution">
    <text evidence="10">The sequence shown here is derived from an EMBL/GenBank/DDBJ whole genome shotgun (WGS) entry which is preliminary data.</text>
</comment>
<sequence>MRQQKDEKTFSGALVYLGTKPTADNCGLAANEGCVDITELAANKAAAAVKTENWIDKLSESAETLRIAEADTNKRKETVVRLQNLVKGDNWRITPMSRSPDPTSQRGN</sequence>
<name>A0A1G4I3X4_TRYEQ</name>
<organism evidence="10 11">
    <name type="scientific">Trypanosoma equiperdum</name>
    <dbReference type="NCBI Taxonomy" id="5694"/>
    <lineage>
        <taxon>Eukaryota</taxon>
        <taxon>Discoba</taxon>
        <taxon>Euglenozoa</taxon>
        <taxon>Kinetoplastea</taxon>
        <taxon>Metakinetoplastina</taxon>
        <taxon>Trypanosomatida</taxon>
        <taxon>Trypanosomatidae</taxon>
        <taxon>Trypanosoma</taxon>
    </lineage>
</organism>
<keyword evidence="8" id="KW-0449">Lipoprotein</keyword>
<evidence type="ECO:0000313" key="11">
    <source>
        <dbReference type="Proteomes" id="UP000195570"/>
    </source>
</evidence>
<proteinExistence type="predicted"/>
<gene>
    <name evidence="10" type="ORF">TEOVI_000861000</name>
</gene>
<evidence type="ECO:0000256" key="6">
    <source>
        <dbReference type="ARBA" id="ARBA00023136"/>
    </source>
</evidence>
<evidence type="ECO:0000256" key="3">
    <source>
        <dbReference type="ARBA" id="ARBA00022475"/>
    </source>
</evidence>
<dbReference type="RefSeq" id="XP_067077948.1">
    <property type="nucleotide sequence ID" value="XM_067221847.1"/>
</dbReference>
<protein>
    <submittedName>
        <fullName evidence="10">Trypanosomal VSG domain containing protein, putative</fullName>
    </submittedName>
</protein>
<accession>A0A1G4I3X4</accession>
<keyword evidence="6" id="KW-0472">Membrane</keyword>
<evidence type="ECO:0000256" key="4">
    <source>
        <dbReference type="ARBA" id="ARBA00022622"/>
    </source>
</evidence>
<evidence type="ECO:0000256" key="1">
    <source>
        <dbReference type="ARBA" id="ARBA00002523"/>
    </source>
</evidence>
<comment type="subcellular location">
    <subcellularLocation>
        <location evidence="2">Cell membrane</location>
        <topology evidence="2">Lipid-anchor</topology>
        <topology evidence="2">GPI-anchor</topology>
    </subcellularLocation>
</comment>